<dbReference type="GO" id="GO:0000139">
    <property type="term" value="C:Golgi membrane"/>
    <property type="evidence" value="ECO:0007669"/>
    <property type="project" value="UniProtKB-SubCell"/>
</dbReference>
<dbReference type="GO" id="GO:0007030">
    <property type="term" value="P:Golgi organization"/>
    <property type="evidence" value="ECO:0007669"/>
    <property type="project" value="TreeGrafter"/>
</dbReference>
<dbReference type="InterPro" id="IPR048320">
    <property type="entry name" value="COG3_N"/>
</dbReference>
<dbReference type="GO" id="GO:0017119">
    <property type="term" value="C:Golgi transport complex"/>
    <property type="evidence" value="ECO:0007669"/>
    <property type="project" value="TreeGrafter"/>
</dbReference>
<dbReference type="Pfam" id="PF20671">
    <property type="entry name" value="COG3_C"/>
    <property type="match status" value="1"/>
</dbReference>
<evidence type="ECO:0000256" key="5">
    <source>
        <dbReference type="ARBA" id="ARBA00022927"/>
    </source>
</evidence>
<evidence type="ECO:0000256" key="1">
    <source>
        <dbReference type="ARBA" id="ARBA00004395"/>
    </source>
</evidence>
<feature type="domain" description="Conserved oligomeric Golgi complex subunit 3 N-terminal" evidence="9">
    <location>
        <begin position="2"/>
        <end position="35"/>
    </location>
</feature>
<keyword evidence="5" id="KW-0653">Protein transport</keyword>
<dbReference type="GO" id="GO:0006891">
    <property type="term" value="P:intra-Golgi vesicle-mediated transport"/>
    <property type="evidence" value="ECO:0007669"/>
    <property type="project" value="TreeGrafter"/>
</dbReference>
<organism evidence="11 12">
    <name type="scientific">Branchiostoma lanceolatum</name>
    <name type="common">Common lancelet</name>
    <name type="synonym">Amphioxus lanceolatum</name>
    <dbReference type="NCBI Taxonomy" id="7740"/>
    <lineage>
        <taxon>Eukaryota</taxon>
        <taxon>Metazoa</taxon>
        <taxon>Chordata</taxon>
        <taxon>Cephalochordata</taxon>
        <taxon>Leptocardii</taxon>
        <taxon>Amphioxiformes</taxon>
        <taxon>Branchiostomatidae</taxon>
        <taxon>Branchiostoma</taxon>
    </lineage>
</organism>
<dbReference type="GO" id="GO:0006886">
    <property type="term" value="P:intracellular protein transport"/>
    <property type="evidence" value="ECO:0007669"/>
    <property type="project" value="InterPro"/>
</dbReference>
<evidence type="ECO:0000259" key="9">
    <source>
        <dbReference type="Pfam" id="PF04136"/>
    </source>
</evidence>
<evidence type="ECO:0000256" key="4">
    <source>
        <dbReference type="ARBA" id="ARBA00022448"/>
    </source>
</evidence>
<evidence type="ECO:0000256" key="3">
    <source>
        <dbReference type="ARBA" id="ARBA00020976"/>
    </source>
</evidence>
<dbReference type="OrthoDB" id="296793at2759"/>
<dbReference type="EMBL" id="OV696688">
    <property type="protein sequence ID" value="CAH1259064.1"/>
    <property type="molecule type" value="Genomic_DNA"/>
</dbReference>
<dbReference type="InterPro" id="IPR048685">
    <property type="entry name" value="COG3_C"/>
</dbReference>
<keyword evidence="7" id="KW-0472">Membrane</keyword>
<dbReference type="InterPro" id="IPR007265">
    <property type="entry name" value="COG_su3"/>
</dbReference>
<protein>
    <recommendedName>
        <fullName evidence="3">Conserved oligomeric Golgi complex subunit 3</fullName>
    </recommendedName>
    <alternativeName>
        <fullName evidence="8">Component of oligomeric Golgi complex 3</fullName>
    </alternativeName>
</protein>
<evidence type="ECO:0000256" key="8">
    <source>
        <dbReference type="ARBA" id="ARBA00031339"/>
    </source>
</evidence>
<evidence type="ECO:0000256" key="2">
    <source>
        <dbReference type="ARBA" id="ARBA00009936"/>
    </source>
</evidence>
<feature type="domain" description="Conserved oligomeric Golgi complex subunit 3 C-terminal" evidence="10">
    <location>
        <begin position="58"/>
        <end position="119"/>
    </location>
</feature>
<dbReference type="PANTHER" id="PTHR13302:SF8">
    <property type="entry name" value="CONSERVED OLIGOMERIC GOLGI COMPLEX SUBUNIT 3"/>
    <property type="match status" value="1"/>
</dbReference>
<dbReference type="Proteomes" id="UP000838412">
    <property type="component" value="Chromosome 3"/>
</dbReference>
<keyword evidence="6" id="KW-0333">Golgi apparatus</keyword>
<keyword evidence="4" id="KW-0813">Transport</keyword>
<evidence type="ECO:0000256" key="7">
    <source>
        <dbReference type="ARBA" id="ARBA00023136"/>
    </source>
</evidence>
<reference evidence="11" key="1">
    <citation type="submission" date="2022-01" db="EMBL/GenBank/DDBJ databases">
        <authorList>
            <person name="Braso-Vives M."/>
        </authorList>
    </citation>
    <scope>NUCLEOTIDE SEQUENCE</scope>
</reference>
<evidence type="ECO:0000259" key="10">
    <source>
        <dbReference type="Pfam" id="PF20671"/>
    </source>
</evidence>
<proteinExistence type="inferred from homology"/>
<accession>A0A8J9ZP26</accession>
<comment type="similarity">
    <text evidence="2">Belongs to the COG3 family.</text>
</comment>
<comment type="subcellular location">
    <subcellularLocation>
        <location evidence="1">Golgi apparatus membrane</location>
        <topology evidence="1">Peripheral membrane protein</topology>
    </subcellularLocation>
</comment>
<evidence type="ECO:0000313" key="11">
    <source>
        <dbReference type="EMBL" id="CAH1259064.1"/>
    </source>
</evidence>
<dbReference type="GO" id="GO:0005801">
    <property type="term" value="C:cis-Golgi network"/>
    <property type="evidence" value="ECO:0007669"/>
    <property type="project" value="InterPro"/>
</dbReference>
<evidence type="ECO:0000313" key="12">
    <source>
        <dbReference type="Proteomes" id="UP000838412"/>
    </source>
</evidence>
<dbReference type="Pfam" id="PF04136">
    <property type="entry name" value="COG3_N"/>
    <property type="match status" value="1"/>
</dbReference>
<dbReference type="PANTHER" id="PTHR13302">
    <property type="entry name" value="CONSERVED OLIGOMERIC GOLGI COMPLEX COMPONENT 3"/>
    <property type="match status" value="1"/>
</dbReference>
<keyword evidence="12" id="KW-1185">Reference proteome</keyword>
<evidence type="ECO:0000256" key="6">
    <source>
        <dbReference type="ARBA" id="ARBA00023034"/>
    </source>
</evidence>
<dbReference type="AlphaFoldDB" id="A0A8J9ZP26"/>
<sequence length="222" mass="25552">MPDFAECDVHLARFRQCLSKALNLIKTYMVNLLQQASQQVQPKGNCKDAQGPSDNAFTLYYGKFRTNAPRVKLLMEQIEERIDRSPEYQQLLNDCHQCYFNQRQLLLGPSVTTAVTEMAGHHVRDNSDELRAFETVALQMLEDVQERLVYRAHIYIQTDIQSYNPAPGDLAYPDKLEMMETTETIPAPALPVKRSRSINMLMPAWLPNPTEEEKEDSEAFHM</sequence>
<name>A0A8J9ZP26_BRALA</name>
<gene>
    <name evidence="11" type="primary">COG3</name>
    <name evidence="11" type="ORF">BLAG_LOCUS16452</name>
</gene>